<dbReference type="AlphaFoldDB" id="L8WFJ8"/>
<accession>L8WFJ8</accession>
<dbReference type="HOGENOM" id="CLU_2795696_0_0_1"/>
<reference evidence="1 2" key="1">
    <citation type="journal article" date="2013" name="Nat. Commun.">
        <title>The evolution and pathogenic mechanisms of the rice sheath blight pathogen.</title>
        <authorList>
            <person name="Zheng A."/>
            <person name="Lin R."/>
            <person name="Xu L."/>
            <person name="Qin P."/>
            <person name="Tang C."/>
            <person name="Ai P."/>
            <person name="Zhang D."/>
            <person name="Liu Y."/>
            <person name="Sun Z."/>
            <person name="Feng H."/>
            <person name="Wang Y."/>
            <person name="Chen Y."/>
            <person name="Liang X."/>
            <person name="Fu R."/>
            <person name="Li Q."/>
            <person name="Zhang J."/>
            <person name="Yu X."/>
            <person name="Xie Z."/>
            <person name="Ding L."/>
            <person name="Guan P."/>
            <person name="Tang J."/>
            <person name="Liang Y."/>
            <person name="Wang S."/>
            <person name="Deng Q."/>
            <person name="Li S."/>
            <person name="Zhu J."/>
            <person name="Wang L."/>
            <person name="Liu H."/>
            <person name="Li P."/>
        </authorList>
    </citation>
    <scope>NUCLEOTIDE SEQUENCE [LARGE SCALE GENOMIC DNA]</scope>
    <source>
        <strain evidence="2">AG-1 IA</strain>
    </source>
</reference>
<keyword evidence="2" id="KW-1185">Reference proteome</keyword>
<name>L8WFJ8_THACA</name>
<evidence type="ECO:0000313" key="2">
    <source>
        <dbReference type="Proteomes" id="UP000011668"/>
    </source>
</evidence>
<sequence>MRSRHFLNHHYWTHTLDVAPPTDKSRFLSLDEQCSDYDFSRGIHQSRRQQPHHLLISKHYPSVLFNIQ</sequence>
<protein>
    <submittedName>
        <fullName evidence="1">Uncharacterized protein</fullName>
    </submittedName>
</protein>
<comment type="caution">
    <text evidence="1">The sequence shown here is derived from an EMBL/GenBank/DDBJ whole genome shotgun (WGS) entry which is preliminary data.</text>
</comment>
<dbReference type="Proteomes" id="UP000011668">
    <property type="component" value="Unassembled WGS sequence"/>
</dbReference>
<dbReference type="EMBL" id="AFRT01006132">
    <property type="protein sequence ID" value="ELU35558.1"/>
    <property type="molecule type" value="Genomic_DNA"/>
</dbReference>
<gene>
    <name evidence="1" type="ORF">AG1IA_10412</name>
</gene>
<evidence type="ECO:0000313" key="1">
    <source>
        <dbReference type="EMBL" id="ELU35558.1"/>
    </source>
</evidence>
<proteinExistence type="predicted"/>
<organism evidence="1 2">
    <name type="scientific">Thanatephorus cucumeris (strain AG1-IA)</name>
    <name type="common">Rice sheath blight fungus</name>
    <name type="synonym">Rhizoctonia solani</name>
    <dbReference type="NCBI Taxonomy" id="983506"/>
    <lineage>
        <taxon>Eukaryota</taxon>
        <taxon>Fungi</taxon>
        <taxon>Dikarya</taxon>
        <taxon>Basidiomycota</taxon>
        <taxon>Agaricomycotina</taxon>
        <taxon>Agaricomycetes</taxon>
        <taxon>Cantharellales</taxon>
        <taxon>Ceratobasidiaceae</taxon>
        <taxon>Rhizoctonia</taxon>
        <taxon>Rhizoctonia solani AG-1</taxon>
    </lineage>
</organism>